<dbReference type="InterPro" id="IPR027417">
    <property type="entry name" value="P-loop_NTPase"/>
</dbReference>
<dbReference type="InterPro" id="IPR035421">
    <property type="entry name" value="Terminase_6C"/>
</dbReference>
<keyword evidence="1" id="KW-1188">Viral release from host cell</keyword>
<gene>
    <name evidence="5" type="ORF">C9J01_08195</name>
</gene>
<dbReference type="InterPro" id="IPR010332">
    <property type="entry name" value="ATPase_terminase-su_N"/>
</dbReference>
<comment type="caution">
    <text evidence="5">The sequence shown here is derived from an EMBL/GenBank/DDBJ whole genome shotgun (WGS) entry which is preliminary data.</text>
</comment>
<dbReference type="Pfam" id="PF03237">
    <property type="entry name" value="Terminase_6N"/>
    <property type="match status" value="1"/>
</dbReference>
<evidence type="ECO:0000259" key="4">
    <source>
        <dbReference type="Pfam" id="PF17289"/>
    </source>
</evidence>
<feature type="domain" description="Terminase large subunit gp17-like C-terminal" evidence="4">
    <location>
        <begin position="418"/>
        <end position="576"/>
    </location>
</feature>
<evidence type="ECO:0000259" key="3">
    <source>
        <dbReference type="Pfam" id="PF06056"/>
    </source>
</evidence>
<dbReference type="Gene3D" id="3.30.420.240">
    <property type="match status" value="1"/>
</dbReference>
<dbReference type="RefSeq" id="WP_107297651.1">
    <property type="nucleotide sequence ID" value="NZ_PYMB01000002.1"/>
</dbReference>
<protein>
    <submittedName>
        <fullName evidence="5">Terminase</fullName>
    </submittedName>
</protein>
<proteinExistence type="predicted"/>
<evidence type="ECO:0000256" key="1">
    <source>
        <dbReference type="ARBA" id="ARBA00022612"/>
    </source>
</evidence>
<dbReference type="Pfam" id="PF06056">
    <property type="entry name" value="Terminase_5"/>
    <property type="match status" value="1"/>
</dbReference>
<evidence type="ECO:0000313" key="5">
    <source>
        <dbReference type="EMBL" id="PSW14407.1"/>
    </source>
</evidence>
<reference evidence="5 6" key="1">
    <citation type="submission" date="2018-03" db="EMBL/GenBank/DDBJ databases">
        <title>Whole genome sequencing of Histamine producing bacteria.</title>
        <authorList>
            <person name="Butler K."/>
        </authorList>
    </citation>
    <scope>NUCLEOTIDE SEQUENCE [LARGE SCALE GENOMIC DNA]</scope>
    <source>
        <strain evidence="5 6">DSM 19138</strain>
    </source>
</reference>
<dbReference type="OrthoDB" id="8553810at2"/>
<sequence length="594" mass="68582">MAYSPEIREAAKRLYLRRWTPDEIREELGLPNTRVIYYWADKYNWRDMLREEEVDEAIARRIVMLTDLAEKTPNQLKELDMLIEKHVKLKKQRVLQQKQASSPSDSSNSAKNEQSSNKGSSSTKKKGRKKKNDVSELTEADFKTWHDSLFAYQHEMRNNLHQRIRNILKSRQIGATYYFAGEALENAVLTGDPQIFLSASRAQAEVFRSYIIAIAKQFLGVELSGNPITLHTAHGDAELRFLSTNSNTAQSYHGHVYIDEYFWIPQFERLNKLASAMATHKKWRKTYFSTPSAKGHPAFGFWTGDTWKGEKKDRQNKEFPSFDEMRDGGRQCPDRQWRYVVTIEDAANGGCDLFDIDELRDEYSDDDFKNLFMCIFVDDSQSVFKFSQLEDCGVDTASWRDFKPKNARPFAAREVWLGYDPARTRDNATLIVLAPPQFDGERFRVLEKHHWRGLNFQHHVEQIKRITQRYHVTYIGVDITGIGAGVFDLLHNLFPREAKAIHYSVDSKNRLVLKMIDLVESQRICWDAEHKDIGASFLSIKRGVTGSTNQMTFKADRTESTGHADAFFAIAHAAINEPINHNTKRKSSWKTIAA</sequence>
<dbReference type="Proteomes" id="UP000241346">
    <property type="component" value="Unassembled WGS sequence"/>
</dbReference>
<dbReference type="Pfam" id="PF17289">
    <property type="entry name" value="Terminase_6C"/>
    <property type="match status" value="1"/>
</dbReference>
<dbReference type="Gene3D" id="3.40.50.300">
    <property type="entry name" value="P-loop containing nucleotide triphosphate hydrolases"/>
    <property type="match status" value="1"/>
</dbReference>
<evidence type="ECO:0000313" key="6">
    <source>
        <dbReference type="Proteomes" id="UP000241346"/>
    </source>
</evidence>
<organism evidence="5 6">
    <name type="scientific">Photobacterium rosenbergii</name>
    <dbReference type="NCBI Taxonomy" id="294936"/>
    <lineage>
        <taxon>Bacteria</taxon>
        <taxon>Pseudomonadati</taxon>
        <taxon>Pseudomonadota</taxon>
        <taxon>Gammaproteobacteria</taxon>
        <taxon>Vibrionales</taxon>
        <taxon>Vibrionaceae</taxon>
        <taxon>Photobacterium</taxon>
    </lineage>
</organism>
<name>A0A2T3NH97_9GAMM</name>
<dbReference type="AlphaFoldDB" id="A0A2T3NH97"/>
<feature type="region of interest" description="Disordered" evidence="2">
    <location>
        <begin position="93"/>
        <end position="133"/>
    </location>
</feature>
<dbReference type="EMBL" id="PYMB01000002">
    <property type="protein sequence ID" value="PSW14407.1"/>
    <property type="molecule type" value="Genomic_DNA"/>
</dbReference>
<feature type="compositionally biased region" description="Low complexity" evidence="2">
    <location>
        <begin position="94"/>
        <end position="122"/>
    </location>
</feature>
<feature type="domain" description="Terminase ATPase subunit N-terminal" evidence="3">
    <location>
        <begin position="6"/>
        <end position="63"/>
    </location>
</feature>
<accession>A0A2T3NH97</accession>
<evidence type="ECO:0000256" key="2">
    <source>
        <dbReference type="SAM" id="MobiDB-lite"/>
    </source>
</evidence>